<dbReference type="Pfam" id="PF19653">
    <property type="entry name" value="DUF6156"/>
    <property type="match status" value="1"/>
</dbReference>
<sequence length="96" mass="10963">MTTDYRYFLTYSGVRLPLKLMQPLEPNELDNRNTYFRASYDPEGRITAIEKLVYGEVELAHVYAYRNDGTLAHARVTIGDEETEVAFDESGAPIRG</sequence>
<proteinExistence type="predicted"/>
<organism evidence="1">
    <name type="scientific">freshwater sediment metagenome</name>
    <dbReference type="NCBI Taxonomy" id="556182"/>
    <lineage>
        <taxon>unclassified sequences</taxon>
        <taxon>metagenomes</taxon>
        <taxon>ecological metagenomes</taxon>
    </lineage>
</organism>
<dbReference type="EMBL" id="OY288114">
    <property type="protein sequence ID" value="CAJ0887322.1"/>
    <property type="molecule type" value="Genomic_DNA"/>
</dbReference>
<dbReference type="InterPro" id="IPR046154">
    <property type="entry name" value="DUF6156"/>
</dbReference>
<name>A0AA48M2L8_9ZZZZ</name>
<evidence type="ECO:0000313" key="1">
    <source>
        <dbReference type="EMBL" id="CAJ0887322.1"/>
    </source>
</evidence>
<accession>A0AA48M2L8</accession>
<protein>
    <submittedName>
        <fullName evidence="1">Uncharacterized protein</fullName>
    </submittedName>
</protein>
<reference evidence="1" key="1">
    <citation type="submission" date="2023-07" db="EMBL/GenBank/DDBJ databases">
        <authorList>
            <person name="Pelsma A.J. K."/>
        </authorList>
    </citation>
    <scope>NUCLEOTIDE SEQUENCE</scope>
</reference>
<gene>
    <name evidence="1" type="ORF">AMST5_03784</name>
</gene>
<dbReference type="AlphaFoldDB" id="A0AA48M2L8"/>